<dbReference type="PANTHER" id="PTHR33164">
    <property type="entry name" value="TRANSCRIPTIONAL REGULATOR, MARR FAMILY"/>
    <property type="match status" value="1"/>
</dbReference>
<dbReference type="GO" id="GO:0003700">
    <property type="term" value="F:DNA-binding transcription factor activity"/>
    <property type="evidence" value="ECO:0007669"/>
    <property type="project" value="InterPro"/>
</dbReference>
<reference evidence="3" key="1">
    <citation type="submission" date="2016-02" db="EMBL/GenBank/DDBJ databases">
        <authorList>
            <person name="Holder M.E."/>
            <person name="Ajami N.J."/>
            <person name="Petrosino J.F."/>
        </authorList>
    </citation>
    <scope>NUCLEOTIDE SEQUENCE [LARGE SCALE GENOMIC DNA]</scope>
    <source>
        <strain evidence="3">CCUG 36733</strain>
    </source>
</reference>
<keyword evidence="3" id="KW-1185">Reference proteome</keyword>
<dbReference type="InterPro" id="IPR036388">
    <property type="entry name" value="WH-like_DNA-bd_sf"/>
</dbReference>
<dbReference type="SUPFAM" id="SSF46785">
    <property type="entry name" value="Winged helix' DNA-binding domain"/>
    <property type="match status" value="1"/>
</dbReference>
<name>A0A109W2L0_ACTRD</name>
<protein>
    <submittedName>
        <fullName evidence="2">MarR family transcriptional regulator</fullName>
    </submittedName>
</protein>
<dbReference type="EMBL" id="CP014228">
    <property type="protein sequence ID" value="AMD87319.1"/>
    <property type="molecule type" value="Genomic_DNA"/>
</dbReference>
<dbReference type="CDD" id="cd00090">
    <property type="entry name" value="HTH_ARSR"/>
    <property type="match status" value="1"/>
</dbReference>
<dbReference type="Proteomes" id="UP000065220">
    <property type="component" value="Chromosome"/>
</dbReference>
<dbReference type="SMART" id="SM00347">
    <property type="entry name" value="HTH_MARR"/>
    <property type="match status" value="1"/>
</dbReference>
<dbReference type="InterPro" id="IPR036390">
    <property type="entry name" value="WH_DNA-bd_sf"/>
</dbReference>
<feature type="domain" description="HTH marR-type" evidence="1">
    <location>
        <begin position="5"/>
        <end position="135"/>
    </location>
</feature>
<proteinExistence type="predicted"/>
<dbReference type="RefSeq" id="WP_067941867.1">
    <property type="nucleotide sequence ID" value="NZ_CAUSVG010000108.1"/>
</dbReference>
<dbReference type="GO" id="GO:0006950">
    <property type="term" value="P:response to stress"/>
    <property type="evidence" value="ECO:0007669"/>
    <property type="project" value="TreeGrafter"/>
</dbReference>
<gene>
    <name evidence="2" type="ORF">AXF14_06635</name>
</gene>
<dbReference type="InterPro" id="IPR039422">
    <property type="entry name" value="MarR/SlyA-like"/>
</dbReference>
<sequence>MELHEQRLIQALRAMNSELAASNRAVAARLGLNESDLAVLDLLNREGPTTPTVLARRTRMSPTTMTNVLRRLAREGWVERRASQTDLRSVTIHPTSVDKLAGVFSAANRDLLDLIDGLPDGQADQVITFLADATRIIHDSAQTLDDTTTPSKPSP</sequence>
<dbReference type="InterPro" id="IPR011991">
    <property type="entry name" value="ArsR-like_HTH"/>
</dbReference>
<dbReference type="Gene3D" id="1.10.10.10">
    <property type="entry name" value="Winged helix-like DNA-binding domain superfamily/Winged helix DNA-binding domain"/>
    <property type="match status" value="1"/>
</dbReference>
<dbReference type="InterPro" id="IPR000835">
    <property type="entry name" value="HTH_MarR-typ"/>
</dbReference>
<dbReference type="Pfam" id="PF01047">
    <property type="entry name" value="MarR"/>
    <property type="match status" value="1"/>
</dbReference>
<dbReference type="KEGG" id="ard:AXF14_06635"/>
<evidence type="ECO:0000259" key="1">
    <source>
        <dbReference type="PROSITE" id="PS50995"/>
    </source>
</evidence>
<evidence type="ECO:0000313" key="2">
    <source>
        <dbReference type="EMBL" id="AMD87319.1"/>
    </source>
</evidence>
<dbReference type="AlphaFoldDB" id="A0A109W2L0"/>
<dbReference type="PANTHER" id="PTHR33164:SF43">
    <property type="entry name" value="HTH-TYPE TRANSCRIPTIONAL REPRESSOR YETL"/>
    <property type="match status" value="1"/>
</dbReference>
<dbReference type="STRING" id="111015.AXF14_06635"/>
<accession>A0A109W2L0</accession>
<organism evidence="2 3">
    <name type="scientific">Actinomyces radicidentis</name>
    <dbReference type="NCBI Taxonomy" id="111015"/>
    <lineage>
        <taxon>Bacteria</taxon>
        <taxon>Bacillati</taxon>
        <taxon>Actinomycetota</taxon>
        <taxon>Actinomycetes</taxon>
        <taxon>Actinomycetales</taxon>
        <taxon>Actinomycetaceae</taxon>
        <taxon>Actinomyces</taxon>
    </lineage>
</organism>
<dbReference type="PROSITE" id="PS50995">
    <property type="entry name" value="HTH_MARR_2"/>
    <property type="match status" value="1"/>
</dbReference>
<evidence type="ECO:0000313" key="3">
    <source>
        <dbReference type="Proteomes" id="UP000065220"/>
    </source>
</evidence>